<feature type="domain" description="DDHD" evidence="2">
    <location>
        <begin position="131"/>
        <end position="343"/>
    </location>
</feature>
<protein>
    <recommendedName>
        <fullName evidence="2">DDHD domain-containing protein</fullName>
    </recommendedName>
</protein>
<dbReference type="EMBL" id="JAEPRB010000055">
    <property type="protein sequence ID" value="KAG2223763.1"/>
    <property type="molecule type" value="Genomic_DNA"/>
</dbReference>
<reference evidence="3 4" key="1">
    <citation type="submission" date="2020-12" db="EMBL/GenBank/DDBJ databases">
        <title>Metabolic potential, ecology and presence of endohyphal bacteria is reflected in genomic diversity of Mucoromycotina.</title>
        <authorList>
            <person name="Muszewska A."/>
            <person name="Okrasinska A."/>
            <person name="Steczkiewicz K."/>
            <person name="Drgas O."/>
            <person name="Orlowska M."/>
            <person name="Perlinska-Lenart U."/>
            <person name="Aleksandrzak-Piekarczyk T."/>
            <person name="Szatraj K."/>
            <person name="Zielenkiewicz U."/>
            <person name="Pilsyk S."/>
            <person name="Malc E."/>
            <person name="Mieczkowski P."/>
            <person name="Kruszewska J.S."/>
            <person name="Biernat P."/>
            <person name="Pawlowska J."/>
        </authorList>
    </citation>
    <scope>NUCLEOTIDE SEQUENCE [LARGE SCALE GENOMIC DNA]</scope>
    <source>
        <strain evidence="3 4">CBS 142.35</strain>
    </source>
</reference>
<dbReference type="InterPro" id="IPR004177">
    <property type="entry name" value="DDHD_dom"/>
</dbReference>
<dbReference type="InterPro" id="IPR029058">
    <property type="entry name" value="AB_hydrolase_fold"/>
</dbReference>
<dbReference type="PANTHER" id="PTHR23509:SF10">
    <property type="entry name" value="LD21067P"/>
    <property type="match status" value="1"/>
</dbReference>
<feature type="region of interest" description="Disordered" evidence="1">
    <location>
        <begin position="80"/>
        <end position="109"/>
    </location>
</feature>
<dbReference type="GO" id="GO:0046872">
    <property type="term" value="F:metal ion binding"/>
    <property type="evidence" value="ECO:0007669"/>
    <property type="project" value="InterPro"/>
</dbReference>
<organism evidence="3 4">
    <name type="scientific">Circinella minor</name>
    <dbReference type="NCBI Taxonomy" id="1195481"/>
    <lineage>
        <taxon>Eukaryota</taxon>
        <taxon>Fungi</taxon>
        <taxon>Fungi incertae sedis</taxon>
        <taxon>Mucoromycota</taxon>
        <taxon>Mucoromycotina</taxon>
        <taxon>Mucoromycetes</taxon>
        <taxon>Mucorales</taxon>
        <taxon>Lichtheimiaceae</taxon>
        <taxon>Circinella</taxon>
    </lineage>
</organism>
<dbReference type="PROSITE" id="PS51043">
    <property type="entry name" value="DDHD"/>
    <property type="match status" value="1"/>
</dbReference>
<dbReference type="Pfam" id="PF02862">
    <property type="entry name" value="DDHD"/>
    <property type="match status" value="1"/>
</dbReference>
<dbReference type="OrthoDB" id="431378at2759"/>
<evidence type="ECO:0000256" key="1">
    <source>
        <dbReference type="SAM" id="MobiDB-lite"/>
    </source>
</evidence>
<dbReference type="GO" id="GO:0004620">
    <property type="term" value="F:phospholipase activity"/>
    <property type="evidence" value="ECO:0007669"/>
    <property type="project" value="TreeGrafter"/>
</dbReference>
<dbReference type="SMART" id="SM01127">
    <property type="entry name" value="DDHD"/>
    <property type="match status" value="1"/>
</dbReference>
<sequence length="343" mass="39242">MDQATLDNVPKVRLATNQWLMDCMYYFSKPYGQFIINAICRQCNEAYHHYGNPKHVHMIGFSLGGVAAYDILSTQWNHNDMMDEPTATTSPTATTTAASSTDNNDSLLAPSQKEHESCFYTTAPDICAPKLDFEVEHLFTCGSPLAAALIFRGLDYMNYRPPSCTRIHNIFHPYDPLGYRLEPMINSNFIGVSPVRLARAPPRKRRLLLLPKIPDLGIKTFITNYMMLNNNNTSSDDEMKDTTTTTTATATTITILEEEEEDNDEFVVQQEMNETIHNNHHHEQEGQTTIEQEEITNQEEGSEEFYPQRIDYMLTETVIDTYASEWIIAIKSHFRYWANRIVG</sequence>
<comment type="caution">
    <text evidence="3">The sequence shown here is derived from an EMBL/GenBank/DDBJ whole genome shotgun (WGS) entry which is preliminary data.</text>
</comment>
<evidence type="ECO:0000313" key="3">
    <source>
        <dbReference type="EMBL" id="KAG2223763.1"/>
    </source>
</evidence>
<dbReference type="Proteomes" id="UP000646827">
    <property type="component" value="Unassembled WGS sequence"/>
</dbReference>
<dbReference type="PANTHER" id="PTHR23509">
    <property type="entry name" value="PA-PL1 PHOSPHOLIPASE FAMILY"/>
    <property type="match status" value="1"/>
</dbReference>
<dbReference type="GO" id="GO:0005737">
    <property type="term" value="C:cytoplasm"/>
    <property type="evidence" value="ECO:0007669"/>
    <property type="project" value="TreeGrafter"/>
</dbReference>
<keyword evidence="4" id="KW-1185">Reference proteome</keyword>
<name>A0A8H7VP89_9FUNG</name>
<dbReference type="AlphaFoldDB" id="A0A8H7VP89"/>
<evidence type="ECO:0000259" key="2">
    <source>
        <dbReference type="PROSITE" id="PS51043"/>
    </source>
</evidence>
<accession>A0A8H7VP89</accession>
<evidence type="ECO:0000313" key="4">
    <source>
        <dbReference type="Proteomes" id="UP000646827"/>
    </source>
</evidence>
<feature type="compositionally biased region" description="Low complexity" evidence="1">
    <location>
        <begin position="85"/>
        <end position="101"/>
    </location>
</feature>
<dbReference type="SUPFAM" id="SSF53474">
    <property type="entry name" value="alpha/beta-Hydrolases"/>
    <property type="match status" value="1"/>
</dbReference>
<proteinExistence type="predicted"/>
<gene>
    <name evidence="3" type="ORF">INT45_003487</name>
</gene>
<dbReference type="InterPro" id="IPR058055">
    <property type="entry name" value="PA-PLA1"/>
</dbReference>